<dbReference type="RefSeq" id="WP_161082986.1">
    <property type="nucleotide sequence ID" value="NZ_WWCX01000008.1"/>
</dbReference>
<feature type="non-terminal residue" evidence="2">
    <location>
        <position position="1"/>
    </location>
</feature>
<feature type="compositionally biased region" description="Gly residues" evidence="1">
    <location>
        <begin position="1"/>
        <end position="18"/>
    </location>
</feature>
<evidence type="ECO:0000313" key="2">
    <source>
        <dbReference type="EMBL" id="MYM93775.1"/>
    </source>
</evidence>
<organism evidence="2 3">
    <name type="scientific">Duganella vulcania</name>
    <dbReference type="NCBI Taxonomy" id="2692166"/>
    <lineage>
        <taxon>Bacteria</taxon>
        <taxon>Pseudomonadati</taxon>
        <taxon>Pseudomonadota</taxon>
        <taxon>Betaproteobacteria</taxon>
        <taxon>Burkholderiales</taxon>
        <taxon>Oxalobacteraceae</taxon>
        <taxon>Telluria group</taxon>
        <taxon>Duganella</taxon>
    </lineage>
</organism>
<evidence type="ECO:0000256" key="1">
    <source>
        <dbReference type="SAM" id="MobiDB-lite"/>
    </source>
</evidence>
<reference evidence="2" key="1">
    <citation type="submission" date="2019-12" db="EMBL/GenBank/DDBJ databases">
        <title>Novel species isolated from a subtropical stream in China.</title>
        <authorList>
            <person name="Lu H."/>
        </authorList>
    </citation>
    <scope>NUCLEOTIDE SEQUENCE [LARGE SCALE GENOMIC DNA]</scope>
    <source>
        <strain evidence="2">FT81W</strain>
    </source>
</reference>
<dbReference type="Proteomes" id="UP000447355">
    <property type="component" value="Unassembled WGS sequence"/>
</dbReference>
<dbReference type="EMBL" id="WWCX01000008">
    <property type="protein sequence ID" value="MYM93775.1"/>
    <property type="molecule type" value="Genomic_DNA"/>
</dbReference>
<accession>A0A845GK57</accession>
<dbReference type="AlphaFoldDB" id="A0A845GK57"/>
<sequence>VGSGGGLGSGAGAGGGSAAGATLVFDEPGAHNPPGALQNGVLHALTSAAAAHSSDNFTLFILPPQ</sequence>
<comment type="caution">
    <text evidence="2">The sequence shown here is derived from an EMBL/GenBank/DDBJ whole genome shotgun (WGS) entry which is preliminary data.</text>
</comment>
<feature type="region of interest" description="Disordered" evidence="1">
    <location>
        <begin position="1"/>
        <end position="32"/>
    </location>
</feature>
<evidence type="ECO:0000313" key="3">
    <source>
        <dbReference type="Proteomes" id="UP000447355"/>
    </source>
</evidence>
<proteinExistence type="predicted"/>
<name>A0A845GK57_9BURK</name>
<gene>
    <name evidence="2" type="ORF">GTP90_07880</name>
</gene>
<protein>
    <submittedName>
        <fullName evidence="2">Uncharacterized protein</fullName>
    </submittedName>
</protein>